<name>A0A0C9XGQ4_9AGAR</name>
<keyword evidence="1" id="KW-1133">Transmembrane helix</keyword>
<evidence type="ECO:0000313" key="2">
    <source>
        <dbReference type="EMBL" id="KIK00779.1"/>
    </source>
</evidence>
<feature type="transmembrane region" description="Helical" evidence="1">
    <location>
        <begin position="39"/>
        <end position="56"/>
    </location>
</feature>
<reference evidence="2 3" key="1">
    <citation type="submission" date="2014-04" db="EMBL/GenBank/DDBJ databases">
        <authorList>
            <consortium name="DOE Joint Genome Institute"/>
            <person name="Kuo A."/>
            <person name="Kohler A."/>
            <person name="Nagy L.G."/>
            <person name="Floudas D."/>
            <person name="Copeland A."/>
            <person name="Barry K.W."/>
            <person name="Cichocki N."/>
            <person name="Veneault-Fourrey C."/>
            <person name="LaButti K."/>
            <person name="Lindquist E.A."/>
            <person name="Lipzen A."/>
            <person name="Lundell T."/>
            <person name="Morin E."/>
            <person name="Murat C."/>
            <person name="Sun H."/>
            <person name="Tunlid A."/>
            <person name="Henrissat B."/>
            <person name="Grigoriev I.V."/>
            <person name="Hibbett D.S."/>
            <person name="Martin F."/>
            <person name="Nordberg H.P."/>
            <person name="Cantor M.N."/>
            <person name="Hua S.X."/>
        </authorList>
    </citation>
    <scope>NUCLEOTIDE SEQUENCE [LARGE SCALE GENOMIC DNA]</scope>
    <source>
        <strain evidence="2 3">LaAM-08-1</strain>
    </source>
</reference>
<accession>A0A0C9XGQ4</accession>
<protein>
    <submittedName>
        <fullName evidence="2">Unplaced genomic scaffold K443scaffold_84, whole genome shotgun sequence</fullName>
    </submittedName>
</protein>
<organism evidence="2 3">
    <name type="scientific">Laccaria amethystina LaAM-08-1</name>
    <dbReference type="NCBI Taxonomy" id="1095629"/>
    <lineage>
        <taxon>Eukaryota</taxon>
        <taxon>Fungi</taxon>
        <taxon>Dikarya</taxon>
        <taxon>Basidiomycota</taxon>
        <taxon>Agaricomycotina</taxon>
        <taxon>Agaricomycetes</taxon>
        <taxon>Agaricomycetidae</taxon>
        <taxon>Agaricales</taxon>
        <taxon>Agaricineae</taxon>
        <taxon>Hydnangiaceae</taxon>
        <taxon>Laccaria</taxon>
    </lineage>
</organism>
<dbReference type="HOGENOM" id="CLU_2027115_0_0_1"/>
<evidence type="ECO:0000313" key="3">
    <source>
        <dbReference type="Proteomes" id="UP000054477"/>
    </source>
</evidence>
<evidence type="ECO:0000256" key="1">
    <source>
        <dbReference type="SAM" id="Phobius"/>
    </source>
</evidence>
<dbReference type="AlphaFoldDB" id="A0A0C9XGQ4"/>
<keyword evidence="1" id="KW-0472">Membrane</keyword>
<keyword evidence="1" id="KW-0812">Transmembrane</keyword>
<proteinExistence type="predicted"/>
<dbReference type="EMBL" id="KN838619">
    <property type="protein sequence ID" value="KIK00779.1"/>
    <property type="molecule type" value="Genomic_DNA"/>
</dbReference>
<dbReference type="Proteomes" id="UP000054477">
    <property type="component" value="Unassembled WGS sequence"/>
</dbReference>
<keyword evidence="3" id="KW-1185">Reference proteome</keyword>
<gene>
    <name evidence="2" type="ORF">K443DRAFT_596852</name>
</gene>
<reference evidence="3" key="2">
    <citation type="submission" date="2015-01" db="EMBL/GenBank/DDBJ databases">
        <title>Evolutionary Origins and Diversification of the Mycorrhizal Mutualists.</title>
        <authorList>
            <consortium name="DOE Joint Genome Institute"/>
            <consortium name="Mycorrhizal Genomics Consortium"/>
            <person name="Kohler A."/>
            <person name="Kuo A."/>
            <person name="Nagy L.G."/>
            <person name="Floudas D."/>
            <person name="Copeland A."/>
            <person name="Barry K.W."/>
            <person name="Cichocki N."/>
            <person name="Veneault-Fourrey C."/>
            <person name="LaButti K."/>
            <person name="Lindquist E.A."/>
            <person name="Lipzen A."/>
            <person name="Lundell T."/>
            <person name="Morin E."/>
            <person name="Murat C."/>
            <person name="Riley R."/>
            <person name="Ohm R."/>
            <person name="Sun H."/>
            <person name="Tunlid A."/>
            <person name="Henrissat B."/>
            <person name="Grigoriev I.V."/>
            <person name="Hibbett D.S."/>
            <person name="Martin F."/>
        </authorList>
    </citation>
    <scope>NUCLEOTIDE SEQUENCE [LARGE SCALE GENOMIC DNA]</scope>
    <source>
        <strain evidence="3">LaAM-08-1</strain>
    </source>
</reference>
<sequence>MWNLILGNIFLSDGFQTRIVRRHLPTADRTRRKYAESRLVFDNLGISFFLILLATIQKKIVDGFLNRPHTLILRVRRYVIRVLLRLSTYQPSFRTFLNAGLQQSRTISSPLRCVQPVRMLPI</sequence>